<dbReference type="PANTHER" id="PTHR43652:SF2">
    <property type="entry name" value="BASIC AMINO ACID ANTIPORTER YFCC-RELATED"/>
    <property type="match status" value="1"/>
</dbReference>
<feature type="transmembrane region" description="Helical" evidence="7">
    <location>
        <begin position="274"/>
        <end position="292"/>
    </location>
</feature>
<keyword evidence="5 7" id="KW-1133">Transmembrane helix</keyword>
<feature type="transmembrane region" description="Helical" evidence="7">
    <location>
        <begin position="359"/>
        <end position="377"/>
    </location>
</feature>
<dbReference type="PANTHER" id="PTHR43652">
    <property type="entry name" value="BASIC AMINO ACID ANTIPORTER YFCC-RELATED"/>
    <property type="match status" value="1"/>
</dbReference>
<evidence type="ECO:0000256" key="7">
    <source>
        <dbReference type="SAM" id="Phobius"/>
    </source>
</evidence>
<protein>
    <recommendedName>
        <fullName evidence="8">Citrate transporter-like domain-containing protein</fullName>
    </recommendedName>
</protein>
<organism evidence="9 10">
    <name type="scientific">Thalassobacillus devorans</name>
    <dbReference type="NCBI Taxonomy" id="279813"/>
    <lineage>
        <taxon>Bacteria</taxon>
        <taxon>Bacillati</taxon>
        <taxon>Bacillota</taxon>
        <taxon>Bacilli</taxon>
        <taxon>Bacillales</taxon>
        <taxon>Bacillaceae</taxon>
        <taxon>Thalassobacillus</taxon>
    </lineage>
</organism>
<feature type="transmembrane region" description="Helical" evidence="7">
    <location>
        <begin position="172"/>
        <end position="194"/>
    </location>
</feature>
<evidence type="ECO:0000259" key="8">
    <source>
        <dbReference type="Pfam" id="PF03600"/>
    </source>
</evidence>
<proteinExistence type="predicted"/>
<feature type="transmembrane region" description="Helical" evidence="7">
    <location>
        <begin position="335"/>
        <end position="352"/>
    </location>
</feature>
<dbReference type="InterPro" id="IPR004680">
    <property type="entry name" value="Cit_transptr-like_dom"/>
</dbReference>
<feature type="transmembrane region" description="Helical" evidence="7">
    <location>
        <begin position="90"/>
        <end position="112"/>
    </location>
</feature>
<dbReference type="RefSeq" id="WP_062444472.1">
    <property type="nucleotide sequence ID" value="NZ_BMCJ01000001.1"/>
</dbReference>
<dbReference type="CDD" id="cd01115">
    <property type="entry name" value="SLC13_permease"/>
    <property type="match status" value="1"/>
</dbReference>
<reference evidence="10" key="1">
    <citation type="journal article" date="2019" name="Int. J. Syst. Evol. Microbiol.">
        <title>The Global Catalogue of Microorganisms (GCM) 10K type strain sequencing project: providing services to taxonomists for standard genome sequencing and annotation.</title>
        <authorList>
            <consortium name="The Broad Institute Genomics Platform"/>
            <consortium name="The Broad Institute Genome Sequencing Center for Infectious Disease"/>
            <person name="Wu L."/>
            <person name="Ma J."/>
        </authorList>
    </citation>
    <scope>NUCLEOTIDE SEQUENCE [LARGE SCALE GENOMIC DNA]</scope>
    <source>
        <strain evidence="10">CCM 7282</strain>
    </source>
</reference>
<sequence length="418" mass="45960">MEIFYVTLVLAGMFTILIKQWFPPDLTLFSVLSIFVLSNVISVDEAFQGFANKSVITIALLFIISKGLFNSGMLHHIIEKVLKYNGNFPWLLLKMMISVSILSAFINNTPIVSTLTPLVRNWGLSNGINPSKLLIPLSYAAILGGTITLYGTSTNLMVDGLLQQSGHPGFTILEFSYLGIPLTLVGLIYMYLIGRHLLPHRSYKDNRTPMKKSANSENMQINHFRNNKILLFVLLVMFTLVAVQLISIIKAAIIAVLILLATKSISPAEARKSIDWSVIILISSAIGIGSAIEKSGVTQTILIAILYINDRVGLLGTAITIYLVTMILTEISHNIAAAAMMFPLGHSVALEIGIDPKMFAMLIAISASCSFITPIGYQTNLIIYGPGGYRFTDYLKVGFLLSIFCLICTVSLTFLIWR</sequence>
<dbReference type="Pfam" id="PF03600">
    <property type="entry name" value="CitMHS"/>
    <property type="match status" value="1"/>
</dbReference>
<comment type="subcellular location">
    <subcellularLocation>
        <location evidence="1">Membrane</location>
        <topology evidence="1">Multi-pass membrane protein</topology>
    </subcellularLocation>
</comment>
<keyword evidence="10" id="KW-1185">Reference proteome</keyword>
<evidence type="ECO:0000256" key="6">
    <source>
        <dbReference type="ARBA" id="ARBA00023136"/>
    </source>
</evidence>
<feature type="transmembrane region" description="Helical" evidence="7">
    <location>
        <begin position="397"/>
        <end position="417"/>
    </location>
</feature>
<keyword evidence="6 7" id="KW-0472">Membrane</keyword>
<accession>A0ABQ1NEW6</accession>
<evidence type="ECO:0000256" key="5">
    <source>
        <dbReference type="ARBA" id="ARBA00022989"/>
    </source>
</evidence>
<dbReference type="Proteomes" id="UP000619534">
    <property type="component" value="Unassembled WGS sequence"/>
</dbReference>
<evidence type="ECO:0000256" key="1">
    <source>
        <dbReference type="ARBA" id="ARBA00004141"/>
    </source>
</evidence>
<evidence type="ECO:0000313" key="10">
    <source>
        <dbReference type="Proteomes" id="UP000619534"/>
    </source>
</evidence>
<evidence type="ECO:0000256" key="2">
    <source>
        <dbReference type="ARBA" id="ARBA00022448"/>
    </source>
</evidence>
<feature type="transmembrane region" description="Helical" evidence="7">
    <location>
        <begin position="133"/>
        <end position="152"/>
    </location>
</feature>
<gene>
    <name evidence="9" type="ORF">GCM10007216_02000</name>
</gene>
<dbReference type="EMBL" id="BMCJ01000001">
    <property type="protein sequence ID" value="GGC74994.1"/>
    <property type="molecule type" value="Genomic_DNA"/>
</dbReference>
<feature type="transmembrane region" description="Helical" evidence="7">
    <location>
        <begin position="312"/>
        <end position="329"/>
    </location>
</feature>
<feature type="domain" description="Citrate transporter-like" evidence="8">
    <location>
        <begin position="16"/>
        <end position="363"/>
    </location>
</feature>
<feature type="transmembrane region" description="Helical" evidence="7">
    <location>
        <begin position="5"/>
        <end position="22"/>
    </location>
</feature>
<feature type="transmembrane region" description="Helical" evidence="7">
    <location>
        <begin position="229"/>
        <end position="262"/>
    </location>
</feature>
<keyword evidence="3 7" id="KW-0812">Transmembrane</keyword>
<evidence type="ECO:0000313" key="9">
    <source>
        <dbReference type="EMBL" id="GGC74994.1"/>
    </source>
</evidence>
<feature type="transmembrane region" description="Helical" evidence="7">
    <location>
        <begin position="54"/>
        <end position="78"/>
    </location>
</feature>
<feature type="transmembrane region" description="Helical" evidence="7">
    <location>
        <begin position="28"/>
        <end position="47"/>
    </location>
</feature>
<name>A0ABQ1NEW6_9BACI</name>
<comment type="caution">
    <text evidence="9">The sequence shown here is derived from an EMBL/GenBank/DDBJ whole genome shotgun (WGS) entry which is preliminary data.</text>
</comment>
<evidence type="ECO:0000256" key="4">
    <source>
        <dbReference type="ARBA" id="ARBA00022737"/>
    </source>
</evidence>
<evidence type="ECO:0000256" key="3">
    <source>
        <dbReference type="ARBA" id="ARBA00022692"/>
    </source>
</evidence>
<keyword evidence="2" id="KW-0813">Transport</keyword>
<dbReference type="InterPro" id="IPR051679">
    <property type="entry name" value="DASS-Related_Transporters"/>
</dbReference>
<keyword evidence="4" id="KW-0677">Repeat</keyword>